<keyword evidence="1" id="KW-0175">Coiled coil</keyword>
<evidence type="ECO:0000313" key="5">
    <source>
        <dbReference type="Proteomes" id="UP000198601"/>
    </source>
</evidence>
<dbReference type="InterPro" id="IPR027417">
    <property type="entry name" value="P-loop_NTPase"/>
</dbReference>
<dbReference type="AlphaFoldDB" id="A0A1G4PKE7"/>
<dbReference type="STRING" id="624147.SAMN04487970_100321"/>
<sequence>MRIERLDIRRYGVLNDVELLTDAPVTLFYGPNEAGKSTVLGFIRDVLFGFPRGGSAERMTAPGEGGQGGAITLVDEQGRRYRVERWERPSGGRGRGPAAGSVRVTFPDGTTGGERELAALLGGITPELFRSLFAFGLTELQELGTLQSGEVGSFLYSAGLGASGSVIRGADKKLAQELEQLYRPRGRTPLMNRALQELAAAEAELAQSRGRAERYNALEAEVNRLAAEQETLELELDKLQREADWLARCIRAQPHWLRREELRRELAELPETLDAFPADALPRMEAALAERDRLTIELDRVALALSDLKESLRTAEAEAEAEGAVLARRAALEALLDRLPAYEEAKRTQAESEAEEEQLGLELERMLRRIHRAWTPDHLDRLPSTVMLREEASAFREEWRVWRQNESLLEAEAERLRNESGAEELEPTGGGSGAEVWDGEGDGRGSMLEDGPGRSRSIDGAQAKERLTLEDDHASVEEGLDRIRTARRLFHEWREALREVRFEAEREQDREKLSRLEAQAGPEKARSGSSGVPLYVLYGATLLLPAALAALQQTAAAIAALAVLLAASAAWTLARRRAAQSRSDRGLRPYAGGAGPAAAAPALVALREQAAAREAALAAELRRLARYAAQPPAAGLAAAAAEPAAPAGRALPLPAEDIEPWLDALERQLRARQARHAGRLAAAERLAALRARRERHAQAGEPLRRRWRAWLQAQALPADASAEAALELLQLAEAAQQQLQRLRRQAARCEALRGTAAGFAAEAAALLGEAAGREPGPALKAWQAARDRQLARQEQLARDGRQHAELSRQSALLSQQFERTAAKRQELLDTAGADGEEALRRLHRQYFRRQELLGELRQDELAIRTLVGEAGMKPLDERLASVTGGELEEERARLSEQRDALRERLEACREAKSRKRFEIERLTEGGDHADKLQQAEERRTELRRLMKRWAVVSMCGTLFAQTKRLYEHEKQPSVMQRASRYFEKMTSGRFMRMIAPLGEQRVLAERANGELLDASALSRGTAEQMYLCIRFALADEYAASGVRLPLVIDDLFVNFDDERLGYGMELLHMVAEGRQLLLFTCHKHVLDAYVSRFSAASVQYLSRKT</sequence>
<keyword evidence="5" id="KW-1185">Reference proteome</keyword>
<dbReference type="Gene3D" id="3.40.50.300">
    <property type="entry name" value="P-loop containing nucleotide triphosphate hydrolases"/>
    <property type="match status" value="2"/>
</dbReference>
<dbReference type="SUPFAM" id="SSF52540">
    <property type="entry name" value="P-loop containing nucleoside triphosphate hydrolases"/>
    <property type="match status" value="1"/>
</dbReference>
<feature type="region of interest" description="Disordered" evidence="2">
    <location>
        <begin position="416"/>
        <end position="458"/>
    </location>
</feature>
<dbReference type="InterPro" id="IPR038734">
    <property type="entry name" value="YhaN_AAA"/>
</dbReference>
<feature type="region of interest" description="Disordered" evidence="2">
    <location>
        <begin position="87"/>
        <end position="108"/>
    </location>
</feature>
<protein>
    <submittedName>
        <fullName evidence="4">Uncharacterized protein YhaN</fullName>
    </submittedName>
</protein>
<dbReference type="EMBL" id="FMTT01000003">
    <property type="protein sequence ID" value="SCW32824.1"/>
    <property type="molecule type" value="Genomic_DNA"/>
</dbReference>
<evidence type="ECO:0000313" key="4">
    <source>
        <dbReference type="EMBL" id="SCW32824.1"/>
    </source>
</evidence>
<proteinExistence type="predicted"/>
<evidence type="ECO:0000256" key="2">
    <source>
        <dbReference type="SAM" id="MobiDB-lite"/>
    </source>
</evidence>
<name>A0A1G4PKE7_9BACL</name>
<organism evidence="4 5">
    <name type="scientific">Paenibacillus tianmuensis</name>
    <dbReference type="NCBI Taxonomy" id="624147"/>
    <lineage>
        <taxon>Bacteria</taxon>
        <taxon>Bacillati</taxon>
        <taxon>Bacillota</taxon>
        <taxon>Bacilli</taxon>
        <taxon>Bacillales</taxon>
        <taxon>Paenibacillaceae</taxon>
        <taxon>Paenibacillus</taxon>
    </lineage>
</organism>
<gene>
    <name evidence="4" type="ORF">SAMN04487970_100321</name>
</gene>
<dbReference type="PANTHER" id="PTHR41259:SF1">
    <property type="entry name" value="DOUBLE-STRAND BREAK REPAIR RAD50 ATPASE, PUTATIVE-RELATED"/>
    <property type="match status" value="1"/>
</dbReference>
<evidence type="ECO:0000256" key="1">
    <source>
        <dbReference type="SAM" id="Coils"/>
    </source>
</evidence>
<accession>A0A1G4PKE7</accession>
<reference evidence="5" key="1">
    <citation type="submission" date="2016-10" db="EMBL/GenBank/DDBJ databases">
        <authorList>
            <person name="Varghese N."/>
            <person name="Submissions S."/>
        </authorList>
    </citation>
    <scope>NUCLEOTIDE SEQUENCE [LARGE SCALE GENOMIC DNA]</scope>
    <source>
        <strain evidence="5">CGMCC 1.8946</strain>
    </source>
</reference>
<dbReference type="Pfam" id="PF13514">
    <property type="entry name" value="AAA_27"/>
    <property type="match status" value="1"/>
</dbReference>
<dbReference type="Proteomes" id="UP000198601">
    <property type="component" value="Unassembled WGS sequence"/>
</dbReference>
<dbReference type="PANTHER" id="PTHR41259">
    <property type="entry name" value="DOUBLE-STRAND BREAK REPAIR RAD50 ATPASE, PUTATIVE-RELATED"/>
    <property type="match status" value="1"/>
</dbReference>
<evidence type="ECO:0000259" key="3">
    <source>
        <dbReference type="Pfam" id="PF13514"/>
    </source>
</evidence>
<feature type="domain" description="YhaN AAA" evidence="3">
    <location>
        <begin position="1"/>
        <end position="212"/>
    </location>
</feature>
<feature type="coiled-coil region" evidence="1">
    <location>
        <begin position="191"/>
        <end position="242"/>
    </location>
</feature>
<feature type="coiled-coil region" evidence="1">
    <location>
        <begin position="884"/>
        <end position="952"/>
    </location>
</feature>
<feature type="coiled-coil region" evidence="1">
    <location>
        <begin position="722"/>
        <end position="752"/>
    </location>
</feature>